<dbReference type="InterPro" id="IPR002611">
    <property type="entry name" value="IstB_ATP-bd"/>
</dbReference>
<dbReference type="SUPFAM" id="SSF52540">
    <property type="entry name" value="P-loop containing nucleoside triphosphate hydrolases"/>
    <property type="match status" value="1"/>
</dbReference>
<dbReference type="PANTHER" id="PTHR30050">
    <property type="entry name" value="CHROMOSOMAL REPLICATION INITIATOR PROTEIN DNAA"/>
    <property type="match status" value="1"/>
</dbReference>
<sequence>MAGIAGVDYESRWERSHIPVRFRGQGLDKYEPSHHSGRIALKEARKFIENFGDYYVSPERRSKGDYPEDRRNIGRGLMLWGKNGTRKTTLAAAIATEVQWLSLNHRVYMTRFSDFKDALTTTFEKEDSERKLAAREVVLRAQKSTLVVLDDIGQEHRTTSGFTESLLHELIRKRVEAGLPTVVTTNIEPEDMLGTYGQSFDSFRKEAFEPIMMIGPDSRKSYED</sequence>
<evidence type="ECO:0000259" key="1">
    <source>
        <dbReference type="Pfam" id="PF01695"/>
    </source>
</evidence>
<keyword evidence="3" id="KW-1185">Reference proteome</keyword>
<evidence type="ECO:0000313" key="3">
    <source>
        <dbReference type="Proteomes" id="UP000224898"/>
    </source>
</evidence>
<dbReference type="KEGG" id="vg:55601527"/>
<dbReference type="GO" id="GO:0006260">
    <property type="term" value="P:DNA replication"/>
    <property type="evidence" value="ECO:0007669"/>
    <property type="project" value="TreeGrafter"/>
</dbReference>
<organism evidence="2 3">
    <name type="scientific">Streptomyces phage BRock</name>
    <dbReference type="NCBI Taxonomy" id="1913591"/>
    <lineage>
        <taxon>Viruses</taxon>
        <taxon>Duplodnaviria</taxon>
        <taxon>Heunggongvirae</taxon>
        <taxon>Uroviricota</taxon>
        <taxon>Caudoviricetes</taxon>
        <taxon>Borockvirus</taxon>
        <taxon>Borockvirus brock</taxon>
    </lineage>
</organism>
<evidence type="ECO:0000313" key="2">
    <source>
        <dbReference type="EMBL" id="APC46375.1"/>
    </source>
</evidence>
<dbReference type="Proteomes" id="UP000224898">
    <property type="component" value="Segment"/>
</dbReference>
<feature type="domain" description="IstB-like ATP-binding" evidence="1">
    <location>
        <begin position="77"/>
        <end position="188"/>
    </location>
</feature>
<dbReference type="InterPro" id="IPR027417">
    <property type="entry name" value="P-loop_NTPase"/>
</dbReference>
<dbReference type="GO" id="GO:0005524">
    <property type="term" value="F:ATP binding"/>
    <property type="evidence" value="ECO:0007669"/>
    <property type="project" value="InterPro"/>
</dbReference>
<dbReference type="PANTHER" id="PTHR30050:SF4">
    <property type="entry name" value="ATP-BINDING PROTEIN RV3427C IN INSERTION SEQUENCE-RELATED"/>
    <property type="match status" value="1"/>
</dbReference>
<dbReference type="RefSeq" id="YP_009831838.1">
    <property type="nucleotide sequence ID" value="NC_048650.1"/>
</dbReference>
<reference evidence="2 3" key="1">
    <citation type="submission" date="2016-09" db="EMBL/GenBank/DDBJ databases">
        <title>Complete Genome Sequence of Streptomyces 5a phage BRock.</title>
        <authorList>
            <person name="Crossman A."/>
            <person name="Baron S."/>
            <person name="Jamdagni P."/>
            <person name="Khatri P."/>
            <person name="Sharma D."/>
            <person name="Pandey M."/>
            <person name="Goyal S."/>
            <person name="Kumar S."/>
            <person name="Phogat A."/>
            <person name="Chawla G."/>
            <person name="Pasricha M."/>
            <person name="Gupta K."/>
            <person name="Bazzad D."/>
            <person name="Aggarwal V."/>
            <person name="Poughat A."/>
            <person name="Singh K."/>
            <person name="Rana P."/>
            <person name="Gautam R."/>
            <person name="Sharma V."/>
            <person name="Tyagi D."/>
            <person name="Shahi A."/>
            <person name="Jangra N."/>
            <person name="Malik M."/>
            <person name="Sidhu P.K."/>
            <person name="Malik S."/>
            <person name="Ghalyan Y."/>
            <person name="Sharma S.S."/>
            <person name="Malik A."/>
            <person name="Chuttani R."/>
            <person name="Bamal N."/>
            <person name="Bhadula D."/>
            <person name="Batra A."/>
            <person name="Temple L."/>
            <person name="Nehra K."/>
        </authorList>
    </citation>
    <scope>NUCLEOTIDE SEQUENCE [LARGE SCALE GENOMIC DNA]</scope>
</reference>
<name>A0A1J0GW16_9CAUD</name>
<dbReference type="GeneID" id="55601527"/>
<dbReference type="Gene3D" id="3.40.50.300">
    <property type="entry name" value="P-loop containing nucleotide triphosphate hydrolases"/>
    <property type="match status" value="1"/>
</dbReference>
<proteinExistence type="predicted"/>
<dbReference type="Pfam" id="PF01695">
    <property type="entry name" value="IstB_IS21"/>
    <property type="match status" value="1"/>
</dbReference>
<dbReference type="CDD" id="cd00009">
    <property type="entry name" value="AAA"/>
    <property type="match status" value="1"/>
</dbReference>
<protein>
    <submittedName>
        <fullName evidence="2">DNA replication protein</fullName>
    </submittedName>
</protein>
<dbReference type="EMBL" id="KX925554">
    <property type="protein sequence ID" value="APC46375.1"/>
    <property type="molecule type" value="Genomic_DNA"/>
</dbReference>
<accession>A0A1J0GW16</accession>